<protein>
    <submittedName>
        <fullName evidence="2">Hypothetical_protein</fullName>
    </submittedName>
</protein>
<dbReference type="EMBL" id="CAXDID020000251">
    <property type="protein sequence ID" value="CAL6064652.1"/>
    <property type="molecule type" value="Genomic_DNA"/>
</dbReference>
<evidence type="ECO:0000313" key="1">
    <source>
        <dbReference type="EMBL" id="CAI9965952.1"/>
    </source>
</evidence>
<keyword evidence="3" id="KW-1185">Reference proteome</keyword>
<accession>A0AA86UV31</accession>
<sequence>MTDIVKLQSLNELMLAQDHTQVYKQQAQQRYKLGEQQKQFKLKNNIKSTDQNQDYLQHLLLTKENFDMYGPNIYENINTSLTFEHKKLDIPIKIVESNNRSDNAFKDAKQLLEDQIRLLGGTSDYFMKKE</sequence>
<evidence type="ECO:0000313" key="2">
    <source>
        <dbReference type="EMBL" id="CAL6064652.1"/>
    </source>
</evidence>
<reference evidence="2 3" key="2">
    <citation type="submission" date="2024-07" db="EMBL/GenBank/DDBJ databases">
        <authorList>
            <person name="Akdeniz Z."/>
        </authorList>
    </citation>
    <scope>NUCLEOTIDE SEQUENCE [LARGE SCALE GENOMIC DNA]</scope>
</reference>
<dbReference type="EMBL" id="CATOUU010000997">
    <property type="protein sequence ID" value="CAI9965952.1"/>
    <property type="molecule type" value="Genomic_DNA"/>
</dbReference>
<gene>
    <name evidence="2" type="ORF">HINF_LOCUS51459</name>
    <name evidence="1" type="ORF">HINF_LOCUS53597</name>
</gene>
<name>A0AA86UV31_9EUKA</name>
<reference evidence="1" key="1">
    <citation type="submission" date="2023-06" db="EMBL/GenBank/DDBJ databases">
        <authorList>
            <person name="Kurt Z."/>
        </authorList>
    </citation>
    <scope>NUCLEOTIDE SEQUENCE</scope>
</reference>
<dbReference type="Proteomes" id="UP001642409">
    <property type="component" value="Unassembled WGS sequence"/>
</dbReference>
<organism evidence="1">
    <name type="scientific">Hexamita inflata</name>
    <dbReference type="NCBI Taxonomy" id="28002"/>
    <lineage>
        <taxon>Eukaryota</taxon>
        <taxon>Metamonada</taxon>
        <taxon>Diplomonadida</taxon>
        <taxon>Hexamitidae</taxon>
        <taxon>Hexamitinae</taxon>
        <taxon>Hexamita</taxon>
    </lineage>
</organism>
<dbReference type="AlphaFoldDB" id="A0AA86UV31"/>
<proteinExistence type="predicted"/>
<comment type="caution">
    <text evidence="1">The sequence shown here is derived from an EMBL/GenBank/DDBJ whole genome shotgun (WGS) entry which is preliminary data.</text>
</comment>
<evidence type="ECO:0000313" key="3">
    <source>
        <dbReference type="Proteomes" id="UP001642409"/>
    </source>
</evidence>